<protein>
    <submittedName>
        <fullName evidence="1">Uncharacterized protein</fullName>
    </submittedName>
</protein>
<dbReference type="EMBL" id="JAOPKA010000004">
    <property type="protein sequence ID" value="MCU4741409.1"/>
    <property type="molecule type" value="Genomic_DNA"/>
</dbReference>
<name>A0AAP3E1V3_9EURY</name>
<organism evidence="1 2">
    <name type="scientific">Natronoglomus mannanivorans</name>
    <dbReference type="NCBI Taxonomy" id="2979990"/>
    <lineage>
        <taxon>Archaea</taxon>
        <taxon>Methanobacteriati</taxon>
        <taxon>Methanobacteriota</taxon>
        <taxon>Stenosarchaea group</taxon>
        <taxon>Halobacteria</taxon>
        <taxon>Halobacteriales</taxon>
        <taxon>Natrialbaceae</taxon>
        <taxon>Natronoglomus</taxon>
    </lineage>
</organism>
<dbReference type="AlphaFoldDB" id="A0AAP3E1V3"/>
<evidence type="ECO:0000313" key="2">
    <source>
        <dbReference type="Proteomes" id="UP001321018"/>
    </source>
</evidence>
<comment type="caution">
    <text evidence="1">The sequence shown here is derived from an EMBL/GenBank/DDBJ whole genome shotgun (WGS) entry which is preliminary data.</text>
</comment>
<accession>A0AAP3E1V3</accession>
<dbReference type="RefSeq" id="WP_338003248.1">
    <property type="nucleotide sequence ID" value="NZ_JAOPKA010000004.1"/>
</dbReference>
<proteinExistence type="predicted"/>
<dbReference type="Proteomes" id="UP001321018">
    <property type="component" value="Unassembled WGS sequence"/>
</dbReference>
<gene>
    <name evidence="1" type="ORF">OB960_08335</name>
</gene>
<dbReference type="Gene3D" id="3.30.1460.10">
    <property type="match status" value="1"/>
</dbReference>
<reference evidence="1" key="1">
    <citation type="submission" date="2022-09" db="EMBL/GenBank/DDBJ databases">
        <title>Enrichment on poylsaccharides allowed isolation of novel metabolic and taxonomic groups of Haloarchaea.</title>
        <authorList>
            <person name="Sorokin D.Y."/>
            <person name="Elcheninov A.G."/>
            <person name="Khizhniak T.V."/>
            <person name="Kolganova T.V."/>
            <person name="Kublanov I.V."/>
        </authorList>
    </citation>
    <scope>NUCLEOTIDE SEQUENCE</scope>
    <source>
        <strain evidence="1">AArc-xg1-1</strain>
    </source>
</reference>
<evidence type="ECO:0000313" key="1">
    <source>
        <dbReference type="EMBL" id="MCU4741409.1"/>
    </source>
</evidence>
<sequence length="161" mass="17832">MTTHVSDEQVRHWIDDGVVQNVTSHSSSSSSEETEFNFELQLSTLPIHLIKEGAWGPIRVVGRNGFDTDRTKALLRDDQQRGELLSYIGPMLAATPGFYTFLDEEGTSSPIEYAETLQIEYRIYPDEASQQALMDAVMAIGTSMRYVQNVVAVLGAAESGE</sequence>